<dbReference type="EMBL" id="CP019472">
    <property type="protein sequence ID" value="UQC76647.1"/>
    <property type="molecule type" value="Genomic_DNA"/>
</dbReference>
<proteinExistence type="predicted"/>
<gene>
    <name evidence="2" type="ORF">CLUP02_18161</name>
</gene>
<evidence type="ECO:0000256" key="1">
    <source>
        <dbReference type="SAM" id="MobiDB-lite"/>
    </source>
</evidence>
<dbReference type="RefSeq" id="XP_049138288.1">
    <property type="nucleotide sequence ID" value="XM_049297064.1"/>
</dbReference>
<evidence type="ECO:0000313" key="2">
    <source>
        <dbReference type="EMBL" id="UQC76647.1"/>
    </source>
</evidence>
<feature type="region of interest" description="Disordered" evidence="1">
    <location>
        <begin position="62"/>
        <end position="130"/>
    </location>
</feature>
<evidence type="ECO:0000313" key="3">
    <source>
        <dbReference type="Proteomes" id="UP000830671"/>
    </source>
</evidence>
<organism evidence="2 3">
    <name type="scientific">Colletotrichum lupini</name>
    <dbReference type="NCBI Taxonomy" id="145971"/>
    <lineage>
        <taxon>Eukaryota</taxon>
        <taxon>Fungi</taxon>
        <taxon>Dikarya</taxon>
        <taxon>Ascomycota</taxon>
        <taxon>Pezizomycotina</taxon>
        <taxon>Sordariomycetes</taxon>
        <taxon>Hypocreomycetidae</taxon>
        <taxon>Glomerellales</taxon>
        <taxon>Glomerellaceae</taxon>
        <taxon>Colletotrichum</taxon>
        <taxon>Colletotrichum acutatum species complex</taxon>
    </lineage>
</organism>
<dbReference type="AlphaFoldDB" id="A0A9Q8SFW8"/>
<reference evidence="2" key="1">
    <citation type="journal article" date="2021" name="Mol. Plant Microbe Interact.">
        <title>Complete Genome Sequence of the Plant-Pathogenic Fungus Colletotrichum lupini.</title>
        <authorList>
            <person name="Baroncelli R."/>
            <person name="Pensec F."/>
            <person name="Da Lio D."/>
            <person name="Boufleur T."/>
            <person name="Vicente I."/>
            <person name="Sarrocco S."/>
            <person name="Picot A."/>
            <person name="Baraldi E."/>
            <person name="Sukno S."/>
            <person name="Thon M."/>
            <person name="Le Floch G."/>
        </authorList>
    </citation>
    <scope>NUCLEOTIDE SEQUENCE</scope>
    <source>
        <strain evidence="2">IMI 504893</strain>
    </source>
</reference>
<sequence>MTIDSEEERRSLRSGIHNGLLGRLLCQSGQPIPVAKNSLQPAAGIFGKNKAVKVASSRASSLERMGKGNGLLATKEPCRSSGVTSLEESLTSKEKHLLINRNKTRERHTWHDEEERSIKVENRGSRLSSE</sequence>
<accession>A0A9Q8SFW8</accession>
<dbReference type="GeneID" id="73352074"/>
<protein>
    <submittedName>
        <fullName evidence="2">Uncharacterized protein</fullName>
    </submittedName>
</protein>
<dbReference type="KEGG" id="clup:CLUP02_18161"/>
<feature type="compositionally biased region" description="Basic and acidic residues" evidence="1">
    <location>
        <begin position="107"/>
        <end position="130"/>
    </location>
</feature>
<keyword evidence="3" id="KW-1185">Reference proteome</keyword>
<dbReference type="Proteomes" id="UP000830671">
    <property type="component" value="Chromosome 10"/>
</dbReference>
<name>A0A9Q8SFW8_9PEZI</name>